<comment type="caution">
    <text evidence="9">The sequence shown here is derived from an EMBL/GenBank/DDBJ whole genome shotgun (WGS) entry which is preliminary data.</text>
</comment>
<comment type="similarity">
    <text evidence="1">Belongs to the sigma-70 factor family. ECF subfamily.</text>
</comment>
<reference evidence="9 10" key="1">
    <citation type="submission" date="2023-07" db="EMBL/GenBank/DDBJ databases">
        <title>Comparative genomics of wheat-associated soil bacteria to identify genetic determinants of phenazine resistance.</title>
        <authorList>
            <person name="Mouncey N."/>
        </authorList>
    </citation>
    <scope>NUCLEOTIDE SEQUENCE [LARGE SCALE GENOMIC DNA]</scope>
    <source>
        <strain evidence="9 10">B2I6</strain>
    </source>
</reference>
<dbReference type="InterPro" id="IPR036388">
    <property type="entry name" value="WH-like_DNA-bd_sf"/>
</dbReference>
<name>A0ABU0P1J3_STRRH</name>
<protein>
    <submittedName>
        <fullName evidence="9">RNA polymerase sigma factor (Sigma-70 family)</fullName>
    </submittedName>
</protein>
<feature type="compositionally biased region" description="Basic and acidic residues" evidence="6">
    <location>
        <begin position="273"/>
        <end position="288"/>
    </location>
</feature>
<dbReference type="PANTHER" id="PTHR43133:SF8">
    <property type="entry name" value="RNA POLYMERASE SIGMA FACTOR HI_1459-RELATED"/>
    <property type="match status" value="1"/>
</dbReference>
<feature type="transmembrane region" description="Helical" evidence="7">
    <location>
        <begin position="182"/>
        <end position="201"/>
    </location>
</feature>
<dbReference type="Pfam" id="PF08281">
    <property type="entry name" value="Sigma70_r4_2"/>
    <property type="match status" value="1"/>
</dbReference>
<dbReference type="EMBL" id="JAUSWV010000002">
    <property type="protein sequence ID" value="MDQ0585255.1"/>
    <property type="molecule type" value="Genomic_DNA"/>
</dbReference>
<evidence type="ECO:0000256" key="5">
    <source>
        <dbReference type="ARBA" id="ARBA00023163"/>
    </source>
</evidence>
<keyword evidence="2" id="KW-0805">Transcription regulation</keyword>
<dbReference type="SUPFAM" id="SSF88946">
    <property type="entry name" value="Sigma2 domain of RNA polymerase sigma factors"/>
    <property type="match status" value="1"/>
</dbReference>
<proteinExistence type="inferred from homology"/>
<keyword evidence="3" id="KW-0731">Sigma factor</keyword>
<keyword evidence="7" id="KW-0472">Membrane</keyword>
<evidence type="ECO:0000256" key="1">
    <source>
        <dbReference type="ARBA" id="ARBA00010641"/>
    </source>
</evidence>
<accession>A0ABU0P1J3</accession>
<evidence type="ECO:0000256" key="7">
    <source>
        <dbReference type="SAM" id="Phobius"/>
    </source>
</evidence>
<dbReference type="PANTHER" id="PTHR43133">
    <property type="entry name" value="RNA POLYMERASE ECF-TYPE SIGMA FACTO"/>
    <property type="match status" value="1"/>
</dbReference>
<evidence type="ECO:0000256" key="3">
    <source>
        <dbReference type="ARBA" id="ARBA00023082"/>
    </source>
</evidence>
<keyword evidence="7" id="KW-0812">Transmembrane</keyword>
<evidence type="ECO:0000313" key="9">
    <source>
        <dbReference type="EMBL" id="MDQ0585255.1"/>
    </source>
</evidence>
<dbReference type="InterPro" id="IPR013324">
    <property type="entry name" value="RNA_pol_sigma_r3/r4-like"/>
</dbReference>
<feature type="domain" description="RNA polymerase sigma factor 70 region 4 type 2" evidence="8">
    <location>
        <begin position="128"/>
        <end position="180"/>
    </location>
</feature>
<evidence type="ECO:0000256" key="4">
    <source>
        <dbReference type="ARBA" id="ARBA00023125"/>
    </source>
</evidence>
<evidence type="ECO:0000256" key="6">
    <source>
        <dbReference type="SAM" id="MobiDB-lite"/>
    </source>
</evidence>
<feature type="region of interest" description="Disordered" evidence="6">
    <location>
        <begin position="269"/>
        <end position="301"/>
    </location>
</feature>
<feature type="transmembrane region" description="Helical" evidence="7">
    <location>
        <begin position="228"/>
        <end position="251"/>
    </location>
</feature>
<sequence length="347" mass="37288">MWESGGGVDEEQGDEEPRAQRAEALAALVAERHGQMVGYARRRLRNAGVPASWADPEDIVHNALASVLACPEPVEWLRPYVFTAIKNEIRHAERRCRAGRGYSSLDADVRWETAGDAADPCAAADLRLDLDAALTALPLQQRRAVLLNKELGLTQAQTARVMGAAPGTVATHVARGLVTLRVALGALATAVVLCGAAVSWLRSGLLPADPAAGGEVGELLRSASATQWAAVIAAGTAVLVASVAAGTAALADAGRRIPFWARDRWTPSRLRGRRGEESSPDRQDEAWHVRQVSGASGESKTYRCPGCDQMIPPGVPHVVAWPRQDGAEDRRHWHKACWNARDRARVR</sequence>
<dbReference type="InterPro" id="IPR039425">
    <property type="entry name" value="RNA_pol_sigma-70-like"/>
</dbReference>
<dbReference type="SUPFAM" id="SSF88659">
    <property type="entry name" value="Sigma3 and sigma4 domains of RNA polymerase sigma factors"/>
    <property type="match status" value="1"/>
</dbReference>
<keyword evidence="7" id="KW-1133">Transmembrane helix</keyword>
<dbReference type="Gene3D" id="1.10.10.10">
    <property type="entry name" value="Winged helix-like DNA-binding domain superfamily/Winged helix DNA-binding domain"/>
    <property type="match status" value="1"/>
</dbReference>
<dbReference type="InterPro" id="IPR013325">
    <property type="entry name" value="RNA_pol_sigma_r2"/>
</dbReference>
<dbReference type="Proteomes" id="UP001230654">
    <property type="component" value="Unassembled WGS sequence"/>
</dbReference>
<keyword evidence="10" id="KW-1185">Reference proteome</keyword>
<evidence type="ECO:0000313" key="10">
    <source>
        <dbReference type="Proteomes" id="UP001230654"/>
    </source>
</evidence>
<keyword evidence="5" id="KW-0804">Transcription</keyword>
<gene>
    <name evidence="9" type="ORF">QF030_007433</name>
</gene>
<organism evidence="9 10">
    <name type="scientific">Streptomyces rishiriensis</name>
    <dbReference type="NCBI Taxonomy" id="68264"/>
    <lineage>
        <taxon>Bacteria</taxon>
        <taxon>Bacillati</taxon>
        <taxon>Actinomycetota</taxon>
        <taxon>Actinomycetes</taxon>
        <taxon>Kitasatosporales</taxon>
        <taxon>Streptomycetaceae</taxon>
        <taxon>Streptomyces</taxon>
    </lineage>
</organism>
<keyword evidence="4" id="KW-0238">DNA-binding</keyword>
<evidence type="ECO:0000256" key="2">
    <source>
        <dbReference type="ARBA" id="ARBA00023015"/>
    </source>
</evidence>
<dbReference type="InterPro" id="IPR013249">
    <property type="entry name" value="RNA_pol_sigma70_r4_t2"/>
</dbReference>
<evidence type="ECO:0000259" key="8">
    <source>
        <dbReference type="Pfam" id="PF08281"/>
    </source>
</evidence>